<dbReference type="PANTHER" id="PTHR35318:SF2">
    <property type="entry name" value="OS08G0138900 PROTEIN"/>
    <property type="match status" value="1"/>
</dbReference>
<name>A0AAD3P6S6_NEPGR</name>
<evidence type="ECO:0000256" key="1">
    <source>
        <dbReference type="SAM" id="MobiDB-lite"/>
    </source>
</evidence>
<sequence>MKKSLFDLYFCFGGRAAGTVVPSPLPPLPEEAGADYPVPTYAEKQQDRVRRTGTRRHRMHYATEWRPSLAVISEAGVVPEKKKAVSFQRKWWTRFRSKTNSQRVDSNNGDSDQWEALMAMIPPAAFSPAPFML</sequence>
<feature type="region of interest" description="Disordered" evidence="1">
    <location>
        <begin position="31"/>
        <end position="56"/>
    </location>
</feature>
<dbReference type="AlphaFoldDB" id="A0AAD3P6S6"/>
<proteinExistence type="predicted"/>
<organism evidence="2 3">
    <name type="scientific">Nepenthes gracilis</name>
    <name type="common">Slender pitcher plant</name>
    <dbReference type="NCBI Taxonomy" id="150966"/>
    <lineage>
        <taxon>Eukaryota</taxon>
        <taxon>Viridiplantae</taxon>
        <taxon>Streptophyta</taxon>
        <taxon>Embryophyta</taxon>
        <taxon>Tracheophyta</taxon>
        <taxon>Spermatophyta</taxon>
        <taxon>Magnoliopsida</taxon>
        <taxon>eudicotyledons</taxon>
        <taxon>Gunneridae</taxon>
        <taxon>Pentapetalae</taxon>
        <taxon>Caryophyllales</taxon>
        <taxon>Nepenthaceae</taxon>
        <taxon>Nepenthes</taxon>
    </lineage>
</organism>
<evidence type="ECO:0000313" key="3">
    <source>
        <dbReference type="Proteomes" id="UP001279734"/>
    </source>
</evidence>
<accession>A0AAD3P6S6</accession>
<protein>
    <submittedName>
        <fullName evidence="2">Uncharacterized protein</fullName>
    </submittedName>
</protein>
<dbReference type="PANTHER" id="PTHR35318">
    <property type="entry name" value="BNAA10G08410D PROTEIN"/>
    <property type="match status" value="1"/>
</dbReference>
<comment type="caution">
    <text evidence="2">The sequence shown here is derived from an EMBL/GenBank/DDBJ whole genome shotgun (WGS) entry which is preliminary data.</text>
</comment>
<reference evidence="2" key="1">
    <citation type="submission" date="2023-05" db="EMBL/GenBank/DDBJ databases">
        <title>Nepenthes gracilis genome sequencing.</title>
        <authorList>
            <person name="Fukushima K."/>
        </authorList>
    </citation>
    <scope>NUCLEOTIDE SEQUENCE</scope>
    <source>
        <strain evidence="2">SING2019-196</strain>
    </source>
</reference>
<keyword evidence="3" id="KW-1185">Reference proteome</keyword>
<dbReference type="EMBL" id="BSYO01000001">
    <property type="protein sequence ID" value="GMG98656.1"/>
    <property type="molecule type" value="Genomic_DNA"/>
</dbReference>
<gene>
    <name evidence="2" type="ORF">Nepgr_000496</name>
</gene>
<dbReference type="Proteomes" id="UP001279734">
    <property type="component" value="Unassembled WGS sequence"/>
</dbReference>
<evidence type="ECO:0000313" key="2">
    <source>
        <dbReference type="EMBL" id="GMG98656.1"/>
    </source>
</evidence>